<feature type="compositionally biased region" description="Basic and acidic residues" evidence="1">
    <location>
        <begin position="176"/>
        <end position="209"/>
    </location>
</feature>
<feature type="region of interest" description="Disordered" evidence="1">
    <location>
        <begin position="26"/>
        <end position="83"/>
    </location>
</feature>
<dbReference type="EMBL" id="FOEL01000007">
    <property type="protein sequence ID" value="SEQ77439.1"/>
    <property type="molecule type" value="Genomic_DNA"/>
</dbReference>
<evidence type="ECO:0000256" key="1">
    <source>
        <dbReference type="SAM" id="MobiDB-lite"/>
    </source>
</evidence>
<dbReference type="Pfam" id="PF25250">
    <property type="entry name" value="DUF7852"/>
    <property type="match status" value="1"/>
</dbReference>
<comment type="caution">
    <text evidence="3">The sequence shown here is derived from an EMBL/GenBank/DDBJ whole genome shotgun (WGS) entry which is preliminary data.</text>
</comment>
<feature type="region of interest" description="Disordered" evidence="1">
    <location>
        <begin position="163"/>
        <end position="212"/>
    </location>
</feature>
<organism evidence="3 4">
    <name type="scientific">Lysinibacillus fusiformis</name>
    <dbReference type="NCBI Taxonomy" id="28031"/>
    <lineage>
        <taxon>Bacteria</taxon>
        <taxon>Bacillati</taxon>
        <taxon>Bacillota</taxon>
        <taxon>Bacilli</taxon>
        <taxon>Bacillales</taxon>
        <taxon>Bacillaceae</taxon>
        <taxon>Lysinibacillus</taxon>
    </lineage>
</organism>
<reference evidence="3 4" key="1">
    <citation type="submission" date="2016-10" db="EMBL/GenBank/DDBJ databases">
        <authorList>
            <person name="Varghese N."/>
            <person name="Submissions S."/>
        </authorList>
    </citation>
    <scope>NUCLEOTIDE SEQUENCE [LARGE SCALE GENOMIC DNA]</scope>
    <source>
        <strain evidence="3 4">TC-13</strain>
    </source>
</reference>
<evidence type="ECO:0000259" key="2">
    <source>
        <dbReference type="Pfam" id="PF25250"/>
    </source>
</evidence>
<evidence type="ECO:0000313" key="3">
    <source>
        <dbReference type="EMBL" id="SEQ77439.1"/>
    </source>
</evidence>
<accession>A0A1H9ISE5</accession>
<dbReference type="RefSeq" id="WP_239354970.1">
    <property type="nucleotide sequence ID" value="NZ_FMVP01000007.1"/>
</dbReference>
<feature type="domain" description="DUF7852" evidence="2">
    <location>
        <begin position="219"/>
        <end position="450"/>
    </location>
</feature>
<dbReference type="InterPro" id="IPR057174">
    <property type="entry name" value="DUF7852"/>
</dbReference>
<evidence type="ECO:0000313" key="4">
    <source>
        <dbReference type="Proteomes" id="UP000199410"/>
    </source>
</evidence>
<name>A0A1H9ISE5_9BACI</name>
<dbReference type="Proteomes" id="UP000199410">
    <property type="component" value="Unassembled WGS sequence"/>
</dbReference>
<dbReference type="NCBIfam" id="NF045793">
    <property type="entry name" value="BC_2427_fam"/>
    <property type="match status" value="1"/>
</dbReference>
<protein>
    <recommendedName>
        <fullName evidence="2">DUF7852 domain-containing protein</fullName>
    </recommendedName>
</protein>
<proteinExistence type="predicted"/>
<sequence length="461" mass="52430">MNTPWINFREMREVSSKQNKYLDWAYQTKDNESPGDGEESNPRLSEIEDESPTTDSIAIHQDIPSPTETTFEPPLGNDKNPLEDHVASDQDLVLAEGEIEYFLHSVHNLEEKIALTERSDANEDLPISAETNMEGEIAPSPNIETGAIEESILTKHVLVPTETNREDVEEFPSDYDESRVEEHDLATHSDAESTVENKRHFEDTADTEKNNPIPKSLYGEIYSITKKCPFSTYVEINNFLHAPIYGEHVQNTTFEFLDKNDHLTPQFETKLFHTTADYPDHPECRLVRSDINQLISIMKTDTDDKNKMKPHLFQSVVTPVHYSPSIEKGEASTYAPNLIHIRAPVVVGEYKIELCLEEIMAFEKGIVGMKEISNKVMITNCRFIPIRLSQSLGNGTCTAIKGKLLIEGYIQQNIEYTSLDTQNESITHANRLCQNIVLELIIHMLQVQKIRVLYDSPRLGQ</sequence>
<gene>
    <name evidence="3" type="ORF">SAMN02787113_02373</name>
</gene>
<dbReference type="AlphaFoldDB" id="A0A1H9ISE5"/>